<comment type="caution">
    <text evidence="1">The sequence shown here is derived from an EMBL/GenBank/DDBJ whole genome shotgun (WGS) entry which is preliminary data.</text>
</comment>
<evidence type="ECO:0000313" key="1">
    <source>
        <dbReference type="EMBL" id="KAJ8511551.1"/>
    </source>
</evidence>
<dbReference type="AlphaFoldDB" id="A0AAV8RWM9"/>
<reference evidence="1 2" key="1">
    <citation type="submission" date="2022-12" db="EMBL/GenBank/DDBJ databases">
        <title>Chromosome-scale assembly of the Ensete ventricosum genome.</title>
        <authorList>
            <person name="Dussert Y."/>
            <person name="Stocks J."/>
            <person name="Wendawek A."/>
            <person name="Woldeyes F."/>
            <person name="Nichols R.A."/>
            <person name="Borrell J.S."/>
        </authorList>
    </citation>
    <scope>NUCLEOTIDE SEQUENCE [LARGE SCALE GENOMIC DNA]</scope>
    <source>
        <strain evidence="2">cv. Maze</strain>
        <tissue evidence="1">Seeds</tissue>
    </source>
</reference>
<organism evidence="1 2">
    <name type="scientific">Ensete ventricosum</name>
    <name type="common">Abyssinian banana</name>
    <name type="synonym">Musa ensete</name>
    <dbReference type="NCBI Taxonomy" id="4639"/>
    <lineage>
        <taxon>Eukaryota</taxon>
        <taxon>Viridiplantae</taxon>
        <taxon>Streptophyta</taxon>
        <taxon>Embryophyta</taxon>
        <taxon>Tracheophyta</taxon>
        <taxon>Spermatophyta</taxon>
        <taxon>Magnoliopsida</taxon>
        <taxon>Liliopsida</taxon>
        <taxon>Zingiberales</taxon>
        <taxon>Musaceae</taxon>
        <taxon>Ensete</taxon>
    </lineage>
</organism>
<evidence type="ECO:0008006" key="3">
    <source>
        <dbReference type="Google" id="ProtNLM"/>
    </source>
</evidence>
<name>A0AAV8RWM9_ENSVE</name>
<proteinExistence type="predicted"/>
<dbReference type="Proteomes" id="UP001222027">
    <property type="component" value="Unassembled WGS sequence"/>
</dbReference>
<dbReference type="EMBL" id="JAQQAF010000001">
    <property type="protein sequence ID" value="KAJ8511551.1"/>
    <property type="molecule type" value="Genomic_DNA"/>
</dbReference>
<keyword evidence="2" id="KW-1185">Reference proteome</keyword>
<gene>
    <name evidence="1" type="ORF">OPV22_001985</name>
</gene>
<protein>
    <recommendedName>
        <fullName evidence="3">Secreted protein</fullName>
    </recommendedName>
</protein>
<accession>A0AAV8RWM9</accession>
<sequence>MLRVGSSFLIWLTSVWQPRLPRSWSAACFDRRSASASANANANANATVDLSIIGGEEHGLFRSRSSPLALLPRSEARSRSSCKASS</sequence>
<evidence type="ECO:0000313" key="2">
    <source>
        <dbReference type="Proteomes" id="UP001222027"/>
    </source>
</evidence>